<evidence type="ECO:0000313" key="4">
    <source>
        <dbReference type="Proteomes" id="UP001501237"/>
    </source>
</evidence>
<dbReference type="EMBL" id="BAAAUV010000006">
    <property type="protein sequence ID" value="GAA3209996.1"/>
    <property type="molecule type" value="Genomic_DNA"/>
</dbReference>
<evidence type="ECO:0000259" key="2">
    <source>
        <dbReference type="SMART" id="SM00867"/>
    </source>
</evidence>
<dbReference type="PANTHER" id="PTHR34406">
    <property type="entry name" value="PROTEIN YCEI"/>
    <property type="match status" value="1"/>
</dbReference>
<gene>
    <name evidence="3" type="ORF">GCM10010468_27690</name>
</gene>
<dbReference type="SUPFAM" id="SSF101874">
    <property type="entry name" value="YceI-like"/>
    <property type="match status" value="1"/>
</dbReference>
<comment type="caution">
    <text evidence="3">The sequence shown here is derived from an EMBL/GenBank/DDBJ whole genome shotgun (WGS) entry which is preliminary data.</text>
</comment>
<keyword evidence="4" id="KW-1185">Reference proteome</keyword>
<proteinExistence type="inferred from homology"/>
<organism evidence="3 4">
    <name type="scientific">Actinocorallia longicatena</name>
    <dbReference type="NCBI Taxonomy" id="111803"/>
    <lineage>
        <taxon>Bacteria</taxon>
        <taxon>Bacillati</taxon>
        <taxon>Actinomycetota</taxon>
        <taxon>Actinomycetes</taxon>
        <taxon>Streptosporangiales</taxon>
        <taxon>Thermomonosporaceae</taxon>
        <taxon>Actinocorallia</taxon>
    </lineage>
</organism>
<dbReference type="InterPro" id="IPR007372">
    <property type="entry name" value="Lipid/polyisoprenoid-bd_YceI"/>
</dbReference>
<dbReference type="InterPro" id="IPR036761">
    <property type="entry name" value="TTHA0802/YceI-like_sf"/>
</dbReference>
<accession>A0ABP6Q8M0</accession>
<comment type="similarity">
    <text evidence="1">Belongs to the UPF0312 family.</text>
</comment>
<dbReference type="Gene3D" id="2.40.128.110">
    <property type="entry name" value="Lipid/polyisoprenoid-binding, YceI-like"/>
    <property type="match status" value="1"/>
</dbReference>
<dbReference type="SMART" id="SM00867">
    <property type="entry name" value="YceI"/>
    <property type="match status" value="1"/>
</dbReference>
<feature type="domain" description="Lipid/polyisoprenoid-binding YceI-like" evidence="2">
    <location>
        <begin position="59"/>
        <end position="226"/>
    </location>
</feature>
<evidence type="ECO:0000256" key="1">
    <source>
        <dbReference type="ARBA" id="ARBA00008812"/>
    </source>
</evidence>
<name>A0ABP6Q8M0_9ACTN</name>
<reference evidence="4" key="1">
    <citation type="journal article" date="2019" name="Int. J. Syst. Evol. Microbiol.">
        <title>The Global Catalogue of Microorganisms (GCM) 10K type strain sequencing project: providing services to taxonomists for standard genome sequencing and annotation.</title>
        <authorList>
            <consortium name="The Broad Institute Genomics Platform"/>
            <consortium name="The Broad Institute Genome Sequencing Center for Infectious Disease"/>
            <person name="Wu L."/>
            <person name="Ma J."/>
        </authorList>
    </citation>
    <scope>NUCLEOTIDE SEQUENCE [LARGE SCALE GENOMIC DNA]</scope>
    <source>
        <strain evidence="4">JCM 9377</strain>
    </source>
</reference>
<protein>
    <recommendedName>
        <fullName evidence="2">Lipid/polyisoprenoid-binding YceI-like domain-containing protein</fullName>
    </recommendedName>
</protein>
<sequence length="227" mass="23886">MSRNLKRWIIAGVGVLLLAFVVAPFVYTKFIEGDAPDELSVQPSSGAVASGPATSVDGVWKSGSGSLAGYRVKEVLFGQSTEAVGRTGTVTGEITMSGTQVPKGTFTVDMASVKSDKDQRDGQFRGRIMDVSQFPTSTFTLTKPIDLGTLPAVGAQLKAEATGDLTLKGKSNPVTFEVTATRTGADSFEASGQIPVTFSDYGIDNPSFPGAKVEDSGQVEFLLKFSR</sequence>
<dbReference type="PANTHER" id="PTHR34406:SF1">
    <property type="entry name" value="PROTEIN YCEI"/>
    <property type="match status" value="1"/>
</dbReference>
<dbReference type="RefSeq" id="WP_344827460.1">
    <property type="nucleotide sequence ID" value="NZ_BAAAUV010000006.1"/>
</dbReference>
<evidence type="ECO:0000313" key="3">
    <source>
        <dbReference type="EMBL" id="GAA3209996.1"/>
    </source>
</evidence>
<dbReference type="Pfam" id="PF04264">
    <property type="entry name" value="YceI"/>
    <property type="match status" value="1"/>
</dbReference>
<dbReference type="Proteomes" id="UP001501237">
    <property type="component" value="Unassembled WGS sequence"/>
</dbReference>